<dbReference type="RefSeq" id="WP_171684332.1">
    <property type="nucleotide sequence ID" value="NZ_WHNZ01000036.1"/>
</dbReference>
<proteinExistence type="predicted"/>
<comment type="caution">
    <text evidence="1">The sequence shown here is derived from an EMBL/GenBank/DDBJ whole genome shotgun (WGS) entry which is preliminary data.</text>
</comment>
<evidence type="ECO:0000313" key="1">
    <source>
        <dbReference type="EMBL" id="NOV01501.1"/>
    </source>
</evidence>
<sequence length="157" mass="18019">MTTVLLLNGITGFHVDALPEVDSLQFKRLCYSLANYSNGKILSFEEPHSSQNFYKTELGLHNESIFILLNSSYPCVAFASSVQYFEIEFIDHSLSNIVCVFNDGFRILPAIETNQQLELDERTHTLFTENSLNEAELSQIFHWKPKTVGDVIFNFWD</sequence>
<organism evidence="1 2">
    <name type="scientific">Paenibacillus planticolens</name>
    <dbReference type="NCBI Taxonomy" id="2654976"/>
    <lineage>
        <taxon>Bacteria</taxon>
        <taxon>Bacillati</taxon>
        <taxon>Bacillota</taxon>
        <taxon>Bacilli</taxon>
        <taxon>Bacillales</taxon>
        <taxon>Paenibacillaceae</taxon>
        <taxon>Paenibacillus</taxon>
    </lineage>
</organism>
<name>A0ABX1ZN26_9BACL</name>
<evidence type="ECO:0000313" key="2">
    <source>
        <dbReference type="Proteomes" id="UP000618579"/>
    </source>
</evidence>
<reference evidence="1 2" key="1">
    <citation type="submission" date="2019-10" db="EMBL/GenBank/DDBJ databases">
        <title>Description of Paenibacillus pedi sp. nov.</title>
        <authorList>
            <person name="Carlier A."/>
            <person name="Qi S."/>
        </authorList>
    </citation>
    <scope>NUCLEOTIDE SEQUENCE [LARGE SCALE GENOMIC DNA]</scope>
    <source>
        <strain evidence="1 2">LMG 31457</strain>
    </source>
</reference>
<gene>
    <name evidence="1" type="ORF">GC097_15900</name>
</gene>
<dbReference type="EMBL" id="WHNZ01000036">
    <property type="protein sequence ID" value="NOV01501.1"/>
    <property type="molecule type" value="Genomic_DNA"/>
</dbReference>
<dbReference type="Proteomes" id="UP000618579">
    <property type="component" value="Unassembled WGS sequence"/>
</dbReference>
<keyword evidence="2" id="KW-1185">Reference proteome</keyword>
<protein>
    <submittedName>
        <fullName evidence="1">Uncharacterized protein</fullName>
    </submittedName>
</protein>
<accession>A0ABX1ZN26</accession>